<feature type="compositionally biased region" description="Polar residues" evidence="6">
    <location>
        <begin position="261"/>
        <end position="271"/>
    </location>
</feature>
<comment type="function">
    <text evidence="4">Required for normal mitochondrial ribosome function and mitochondrial translation. May play a role in ribosome biogenesis by preventing premature association of the 28S and 39S ribosomal subunits. Interacts with mitochondrial ribosomal protein uL14m (MRPL14), probably blocking formation of intersubunit bridge B8, preventing association of the 28S and 39S ribosomal subunits. Addition to isolated mitochondrial ribosomal subunits partially inhibits translation, probably by interfering with the association of the 28S and 39S ribosomal subunits and the formation of functional ribosomes. May also participate in the assembly and/or regulation of the stability of the large subunit of the mitochondrial ribosome. May function as a ribosomal silencing factor.</text>
</comment>
<dbReference type="SUPFAM" id="SSF81301">
    <property type="entry name" value="Nucleotidyltransferase"/>
    <property type="match status" value="1"/>
</dbReference>
<evidence type="ECO:0000313" key="8">
    <source>
        <dbReference type="Proteomes" id="UP001374579"/>
    </source>
</evidence>
<organism evidence="7 8">
    <name type="scientific">Littorina saxatilis</name>
    <dbReference type="NCBI Taxonomy" id="31220"/>
    <lineage>
        <taxon>Eukaryota</taxon>
        <taxon>Metazoa</taxon>
        <taxon>Spiralia</taxon>
        <taxon>Lophotrochozoa</taxon>
        <taxon>Mollusca</taxon>
        <taxon>Gastropoda</taxon>
        <taxon>Caenogastropoda</taxon>
        <taxon>Littorinimorpha</taxon>
        <taxon>Littorinoidea</taxon>
        <taxon>Littorinidae</taxon>
        <taxon>Littorina</taxon>
    </lineage>
</organism>
<name>A0AAN9GKE1_9CAEN</name>
<dbReference type="GO" id="GO:0017148">
    <property type="term" value="P:negative regulation of translation"/>
    <property type="evidence" value="ECO:0007669"/>
    <property type="project" value="TreeGrafter"/>
</dbReference>
<dbReference type="Pfam" id="PF02410">
    <property type="entry name" value="RsfS"/>
    <property type="match status" value="1"/>
</dbReference>
<dbReference type="InterPro" id="IPR004394">
    <property type="entry name" value="Iojap/RsfS/C7orf30"/>
</dbReference>
<feature type="compositionally biased region" description="Basic and acidic residues" evidence="6">
    <location>
        <begin position="230"/>
        <end position="245"/>
    </location>
</feature>
<evidence type="ECO:0000256" key="3">
    <source>
        <dbReference type="ARBA" id="ARBA00023128"/>
    </source>
</evidence>
<keyword evidence="3" id="KW-0496">Mitochondrion</keyword>
<dbReference type="GO" id="GO:0005739">
    <property type="term" value="C:mitochondrion"/>
    <property type="evidence" value="ECO:0007669"/>
    <property type="project" value="UniProtKB-SubCell"/>
</dbReference>
<proteinExistence type="inferred from homology"/>
<dbReference type="InterPro" id="IPR043519">
    <property type="entry name" value="NT_sf"/>
</dbReference>
<comment type="similarity">
    <text evidence="2">Belongs to the Iojap/RsfS family.</text>
</comment>
<keyword evidence="8" id="KW-1185">Reference proteome</keyword>
<feature type="region of interest" description="Disordered" evidence="6">
    <location>
        <begin position="223"/>
        <end position="271"/>
    </location>
</feature>
<dbReference type="GO" id="GO:0090071">
    <property type="term" value="P:negative regulation of ribosome biogenesis"/>
    <property type="evidence" value="ECO:0007669"/>
    <property type="project" value="TreeGrafter"/>
</dbReference>
<evidence type="ECO:0000256" key="1">
    <source>
        <dbReference type="ARBA" id="ARBA00004173"/>
    </source>
</evidence>
<dbReference type="GO" id="GO:0043023">
    <property type="term" value="F:ribosomal large subunit binding"/>
    <property type="evidence" value="ECO:0007669"/>
    <property type="project" value="TreeGrafter"/>
</dbReference>
<comment type="subcellular location">
    <subcellularLocation>
        <location evidence="1">Mitochondrion</location>
    </subcellularLocation>
</comment>
<dbReference type="Proteomes" id="UP001374579">
    <property type="component" value="Unassembled WGS sequence"/>
</dbReference>
<comment type="caution">
    <text evidence="7">The sequence shown here is derived from an EMBL/GenBank/DDBJ whole genome shotgun (WGS) entry which is preliminary data.</text>
</comment>
<dbReference type="PANTHER" id="PTHR21043:SF0">
    <property type="entry name" value="MITOCHONDRIAL ASSEMBLY OF RIBOSOMAL LARGE SUBUNIT PROTEIN 1"/>
    <property type="match status" value="1"/>
</dbReference>
<evidence type="ECO:0000256" key="5">
    <source>
        <dbReference type="ARBA" id="ARBA00073331"/>
    </source>
</evidence>
<evidence type="ECO:0000313" key="7">
    <source>
        <dbReference type="EMBL" id="KAK7112023.1"/>
    </source>
</evidence>
<dbReference type="FunFam" id="3.30.460.10:FF:000018">
    <property type="entry name" value="Mitochondrial assembly of ribosomal large subunit 1"/>
    <property type="match status" value="1"/>
</dbReference>
<sequence length="271" mass="30990">MNQIAQDFEKGKEPFQISNPEQNVTLSSVSNVDQLDVNMTVGESSNHIQIEDFGYIEDDEEEYEEVVPERHVPISLDRRQQGVFDVEEMVTVLEHENGIDIQVIDIPPEVCFVDHMVIVSGKSLRHMRAMAASIEWLYKQKKRKRDRPFKLEGRDCKDWFAMDLGNIAVHIFTTEARQHYDIETLWTLGPEHDDRRHYVEDDQLNLSAADLFWLETGMNQTPASQVALDSDEKRTGNAVQDRSESEQVTGPQNRNGKELQGKTSGKSDSGV</sequence>
<protein>
    <recommendedName>
        <fullName evidence="5">Mitochondrial assembly of ribosomal large subunit protein 1</fullName>
    </recommendedName>
</protein>
<dbReference type="PANTHER" id="PTHR21043">
    <property type="entry name" value="IOJAP SUPERFAMILY ORTHOLOG"/>
    <property type="match status" value="1"/>
</dbReference>
<dbReference type="NCBIfam" id="TIGR00090">
    <property type="entry name" value="rsfS_iojap_ybeB"/>
    <property type="match status" value="1"/>
</dbReference>
<evidence type="ECO:0000256" key="6">
    <source>
        <dbReference type="SAM" id="MobiDB-lite"/>
    </source>
</evidence>
<dbReference type="EMBL" id="JBAMIC010000002">
    <property type="protein sequence ID" value="KAK7112023.1"/>
    <property type="molecule type" value="Genomic_DNA"/>
</dbReference>
<evidence type="ECO:0000256" key="4">
    <source>
        <dbReference type="ARBA" id="ARBA00053669"/>
    </source>
</evidence>
<dbReference type="AlphaFoldDB" id="A0AAN9GKE1"/>
<gene>
    <name evidence="7" type="ORF">V1264_011542</name>
</gene>
<dbReference type="HAMAP" id="MF_01477">
    <property type="entry name" value="Iojap_RsfS"/>
    <property type="match status" value="1"/>
</dbReference>
<evidence type="ECO:0000256" key="2">
    <source>
        <dbReference type="ARBA" id="ARBA00010574"/>
    </source>
</evidence>
<accession>A0AAN9GKE1</accession>
<dbReference type="Gene3D" id="3.30.460.10">
    <property type="entry name" value="Beta Polymerase, domain 2"/>
    <property type="match status" value="1"/>
</dbReference>
<reference evidence="7 8" key="1">
    <citation type="submission" date="2024-02" db="EMBL/GenBank/DDBJ databases">
        <title>Chromosome-scale genome assembly of the rough periwinkle Littorina saxatilis.</title>
        <authorList>
            <person name="De Jode A."/>
            <person name="Faria R."/>
            <person name="Formenti G."/>
            <person name="Sims Y."/>
            <person name="Smith T.P."/>
            <person name="Tracey A."/>
            <person name="Wood J.M.D."/>
            <person name="Zagrodzka Z.B."/>
            <person name="Johannesson K."/>
            <person name="Butlin R.K."/>
            <person name="Leder E.H."/>
        </authorList>
    </citation>
    <scope>NUCLEOTIDE SEQUENCE [LARGE SCALE GENOMIC DNA]</scope>
    <source>
        <strain evidence="7">Snail1</strain>
        <tissue evidence="7">Muscle</tissue>
    </source>
</reference>